<evidence type="ECO:0000256" key="2">
    <source>
        <dbReference type="RuleBase" id="RU000363"/>
    </source>
</evidence>
<dbReference type="NCBIfam" id="NF004779">
    <property type="entry name" value="PRK06125.1"/>
    <property type="match status" value="1"/>
</dbReference>
<dbReference type="EMBL" id="JACIJE010000008">
    <property type="protein sequence ID" value="MBB5690860.1"/>
    <property type="molecule type" value="Genomic_DNA"/>
</dbReference>
<dbReference type="RefSeq" id="WP_184486196.1">
    <property type="nucleotide sequence ID" value="NZ_JAAEDJ010000175.1"/>
</dbReference>
<dbReference type="InterPro" id="IPR036291">
    <property type="entry name" value="NAD(P)-bd_dom_sf"/>
</dbReference>
<evidence type="ECO:0000256" key="1">
    <source>
        <dbReference type="ARBA" id="ARBA00006484"/>
    </source>
</evidence>
<protein>
    <submittedName>
        <fullName evidence="3">NAD(P)-dependent dehydrogenase (Short-subunit alcohol dehydrogenase family)</fullName>
    </submittedName>
</protein>
<dbReference type="PANTHER" id="PTHR42879">
    <property type="entry name" value="3-OXOACYL-(ACYL-CARRIER-PROTEIN) REDUCTASE"/>
    <property type="match status" value="1"/>
</dbReference>
<dbReference type="InterPro" id="IPR002347">
    <property type="entry name" value="SDR_fam"/>
</dbReference>
<dbReference type="Gene3D" id="3.40.50.720">
    <property type="entry name" value="NAD(P)-binding Rossmann-like Domain"/>
    <property type="match status" value="1"/>
</dbReference>
<dbReference type="Pfam" id="PF00106">
    <property type="entry name" value="adh_short"/>
    <property type="match status" value="1"/>
</dbReference>
<gene>
    <name evidence="3" type="ORF">FHS88_003000</name>
</gene>
<organism evidence="3 4">
    <name type="scientific">Neoroseomonas alkaliterrae</name>
    <dbReference type="NCBI Taxonomy" id="1452450"/>
    <lineage>
        <taxon>Bacteria</taxon>
        <taxon>Pseudomonadati</taxon>
        <taxon>Pseudomonadota</taxon>
        <taxon>Alphaproteobacteria</taxon>
        <taxon>Acetobacterales</taxon>
        <taxon>Acetobacteraceae</taxon>
        <taxon>Neoroseomonas</taxon>
    </lineage>
</organism>
<comment type="caution">
    <text evidence="3">The sequence shown here is derived from an EMBL/GenBank/DDBJ whole genome shotgun (WGS) entry which is preliminary data.</text>
</comment>
<evidence type="ECO:0000313" key="4">
    <source>
        <dbReference type="Proteomes" id="UP000562254"/>
    </source>
</evidence>
<keyword evidence="4" id="KW-1185">Reference proteome</keyword>
<dbReference type="SUPFAM" id="SSF51735">
    <property type="entry name" value="NAD(P)-binding Rossmann-fold domains"/>
    <property type="match status" value="1"/>
</dbReference>
<comment type="similarity">
    <text evidence="1 2">Belongs to the short-chain dehydrogenases/reductases (SDR) family.</text>
</comment>
<evidence type="ECO:0000313" key="3">
    <source>
        <dbReference type="EMBL" id="MBB5690860.1"/>
    </source>
</evidence>
<accession>A0A840XUW3</accession>
<dbReference type="Proteomes" id="UP000562254">
    <property type="component" value="Unassembled WGS sequence"/>
</dbReference>
<reference evidence="3 4" key="1">
    <citation type="submission" date="2020-08" db="EMBL/GenBank/DDBJ databases">
        <title>Genomic Encyclopedia of Type Strains, Phase IV (KMG-IV): sequencing the most valuable type-strain genomes for metagenomic binning, comparative biology and taxonomic classification.</title>
        <authorList>
            <person name="Goeker M."/>
        </authorList>
    </citation>
    <scope>NUCLEOTIDE SEQUENCE [LARGE SCALE GENOMIC DNA]</scope>
    <source>
        <strain evidence="3 4">DSM 25895</strain>
    </source>
</reference>
<dbReference type="PRINTS" id="PR00081">
    <property type="entry name" value="GDHRDH"/>
</dbReference>
<dbReference type="InterPro" id="IPR050259">
    <property type="entry name" value="SDR"/>
</dbReference>
<proteinExistence type="inferred from homology"/>
<dbReference type="AlphaFoldDB" id="A0A840XUW3"/>
<dbReference type="PANTHER" id="PTHR42879:SF6">
    <property type="entry name" value="NADPH-DEPENDENT REDUCTASE BACG"/>
    <property type="match status" value="1"/>
</dbReference>
<sequence>MEMHLRGRRVLVTGGSKGIGLACAEAFAAEGCDVVLSARDGAALAAAADQVRAKAQVRVETLAADLSREAERERLHAAFPDMDILVNNAGAIPAGRLQDIPIAAWKAAWDLKVIGYIHMCQLYLPAMEARKSGVIVNIIGMAGRAPRAGYIAGGAGNAALIAFTQALGAAAQANNVKVVGINPAVTRTERMLTQARTNAKLRFGDEERWAETLTDLPFGRPIEPGEIADLAVFLASPRGHYVNGTVVDVDGGGMFRA</sequence>
<dbReference type="PRINTS" id="PR00080">
    <property type="entry name" value="SDRFAMILY"/>
</dbReference>
<name>A0A840XUW3_9PROT</name>